<gene>
    <name evidence="2" type="ORF">DCAR_024442</name>
    <name evidence="3" type="ORF">DCAR_0727666</name>
</gene>
<evidence type="ECO:0000313" key="2">
    <source>
        <dbReference type="EMBL" id="KZM87308.1"/>
    </source>
</evidence>
<feature type="region of interest" description="Disordered" evidence="1">
    <location>
        <begin position="57"/>
        <end position="86"/>
    </location>
</feature>
<evidence type="ECO:0000313" key="3">
    <source>
        <dbReference type="EMBL" id="WOH08229.1"/>
    </source>
</evidence>
<dbReference type="Proteomes" id="UP000077755">
    <property type="component" value="Chromosome 7"/>
</dbReference>
<organism evidence="2">
    <name type="scientific">Daucus carota subsp. sativus</name>
    <name type="common">Carrot</name>
    <dbReference type="NCBI Taxonomy" id="79200"/>
    <lineage>
        <taxon>Eukaryota</taxon>
        <taxon>Viridiplantae</taxon>
        <taxon>Streptophyta</taxon>
        <taxon>Embryophyta</taxon>
        <taxon>Tracheophyta</taxon>
        <taxon>Spermatophyta</taxon>
        <taxon>Magnoliopsida</taxon>
        <taxon>eudicotyledons</taxon>
        <taxon>Gunneridae</taxon>
        <taxon>Pentapetalae</taxon>
        <taxon>asterids</taxon>
        <taxon>campanulids</taxon>
        <taxon>Apiales</taxon>
        <taxon>Apiaceae</taxon>
        <taxon>Apioideae</taxon>
        <taxon>Scandiceae</taxon>
        <taxon>Daucinae</taxon>
        <taxon>Daucus</taxon>
        <taxon>Daucus sect. Daucus</taxon>
    </lineage>
</organism>
<name>A0A164TBJ3_DAUCS</name>
<reference evidence="3" key="2">
    <citation type="submission" date="2022-03" db="EMBL/GenBank/DDBJ databases">
        <title>Draft title - Genomic analysis of global carrot germplasm unveils the trajectory of domestication and the origin of high carotenoid orange carrot.</title>
        <authorList>
            <person name="Iorizzo M."/>
            <person name="Ellison S."/>
            <person name="Senalik D."/>
            <person name="Macko-Podgorni A."/>
            <person name="Grzebelus D."/>
            <person name="Bostan H."/>
            <person name="Rolling W."/>
            <person name="Curaba J."/>
            <person name="Simon P."/>
        </authorList>
    </citation>
    <scope>NUCLEOTIDE SEQUENCE</scope>
    <source>
        <tissue evidence="3">Leaf</tissue>
    </source>
</reference>
<dbReference type="EMBL" id="CP093349">
    <property type="protein sequence ID" value="WOH08229.1"/>
    <property type="molecule type" value="Genomic_DNA"/>
</dbReference>
<dbReference type="AlphaFoldDB" id="A0A164TBJ3"/>
<reference evidence="2" key="1">
    <citation type="journal article" date="2016" name="Nat. Genet.">
        <title>A high-quality carrot genome assembly provides new insights into carotenoid accumulation and asterid genome evolution.</title>
        <authorList>
            <person name="Iorizzo M."/>
            <person name="Ellison S."/>
            <person name="Senalik D."/>
            <person name="Zeng P."/>
            <person name="Satapoomin P."/>
            <person name="Huang J."/>
            <person name="Bowman M."/>
            <person name="Iovene M."/>
            <person name="Sanseverino W."/>
            <person name="Cavagnaro P."/>
            <person name="Yildiz M."/>
            <person name="Macko-Podgorni A."/>
            <person name="Moranska E."/>
            <person name="Grzebelus E."/>
            <person name="Grzebelus D."/>
            <person name="Ashrafi H."/>
            <person name="Zheng Z."/>
            <person name="Cheng S."/>
            <person name="Spooner D."/>
            <person name="Van Deynze A."/>
            <person name="Simon P."/>
        </authorList>
    </citation>
    <scope>NUCLEOTIDE SEQUENCE [LARGE SCALE GENOMIC DNA]</scope>
    <source>
        <tissue evidence="2">Leaf</tissue>
    </source>
</reference>
<evidence type="ECO:0000313" key="4">
    <source>
        <dbReference type="Proteomes" id="UP000077755"/>
    </source>
</evidence>
<dbReference type="EMBL" id="LNRQ01000007">
    <property type="protein sequence ID" value="KZM87308.1"/>
    <property type="molecule type" value="Genomic_DNA"/>
</dbReference>
<sequence>MKIINLSKAIAALVAIFLTLAVFTYTSASLLQENKSLWISRCGIGSRKMAMDCTSREATPEHDISFESLKKKQSPPPPPVVKKKKQLKTTSLFFRTPPRF</sequence>
<feature type="compositionally biased region" description="Basic and acidic residues" evidence="1">
    <location>
        <begin position="57"/>
        <end position="70"/>
    </location>
</feature>
<protein>
    <submittedName>
        <fullName evidence="2">Uncharacterized protein</fullName>
    </submittedName>
</protein>
<dbReference type="Gramene" id="KZM87308">
    <property type="protein sequence ID" value="KZM87308"/>
    <property type="gene ID" value="DCAR_024442"/>
</dbReference>
<evidence type="ECO:0000256" key="1">
    <source>
        <dbReference type="SAM" id="MobiDB-lite"/>
    </source>
</evidence>
<proteinExistence type="predicted"/>
<keyword evidence="4" id="KW-1185">Reference proteome</keyword>
<accession>A0A164TBJ3</accession>